<comment type="caution">
    <text evidence="2">The sequence shown here is derived from an EMBL/GenBank/DDBJ whole genome shotgun (WGS) entry which is preliminary data.</text>
</comment>
<dbReference type="Proteomes" id="UP001347796">
    <property type="component" value="Unassembled WGS sequence"/>
</dbReference>
<evidence type="ECO:0000313" key="2">
    <source>
        <dbReference type="EMBL" id="KAK6173517.1"/>
    </source>
</evidence>
<accession>A0AAN8P8X9</accession>
<proteinExistence type="predicted"/>
<organism evidence="2 3">
    <name type="scientific">Patella caerulea</name>
    <name type="common">Rayed Mediterranean limpet</name>
    <dbReference type="NCBI Taxonomy" id="87958"/>
    <lineage>
        <taxon>Eukaryota</taxon>
        <taxon>Metazoa</taxon>
        <taxon>Spiralia</taxon>
        <taxon>Lophotrochozoa</taxon>
        <taxon>Mollusca</taxon>
        <taxon>Gastropoda</taxon>
        <taxon>Patellogastropoda</taxon>
        <taxon>Patelloidea</taxon>
        <taxon>Patellidae</taxon>
        <taxon>Patella</taxon>
    </lineage>
</organism>
<keyword evidence="3" id="KW-1185">Reference proteome</keyword>
<protein>
    <submittedName>
        <fullName evidence="2">Uncharacterized protein</fullName>
    </submittedName>
</protein>
<feature type="coiled-coil region" evidence="1">
    <location>
        <begin position="76"/>
        <end position="144"/>
    </location>
</feature>
<reference evidence="2 3" key="1">
    <citation type="submission" date="2024-01" db="EMBL/GenBank/DDBJ databases">
        <title>The genome of the rayed Mediterranean limpet Patella caerulea (Linnaeus, 1758).</title>
        <authorList>
            <person name="Anh-Thu Weber A."/>
            <person name="Halstead-Nussloch G."/>
        </authorList>
    </citation>
    <scope>NUCLEOTIDE SEQUENCE [LARGE SCALE GENOMIC DNA]</scope>
    <source>
        <strain evidence="2">AATW-2023a</strain>
        <tissue evidence="2">Whole specimen</tissue>
    </source>
</reference>
<dbReference type="AlphaFoldDB" id="A0AAN8P8X9"/>
<sequence>MATKRQTSVPNLETYKANDGVQKIRIKELEDEVSSLKKRLDDLRKAKNTTILKREREVLEVGTPFAKRDSKDDLKVADLEKKLQATDQKRDKEMEDLRKKFASEMEALKRSNQKEENCNHEAEFAMLKTRIEELEADNAALRIHGNDLFEKVKSLQNDLSLKEAHWCENEEKLKIQLKMSFGEKYKDWMNTTEAKIKELQETNETLRGYLKNKK</sequence>
<gene>
    <name evidence="2" type="ORF">SNE40_016951</name>
</gene>
<keyword evidence="1" id="KW-0175">Coiled coil</keyword>
<evidence type="ECO:0000256" key="1">
    <source>
        <dbReference type="SAM" id="Coils"/>
    </source>
</evidence>
<name>A0AAN8P8X9_PATCE</name>
<evidence type="ECO:0000313" key="3">
    <source>
        <dbReference type="Proteomes" id="UP001347796"/>
    </source>
</evidence>
<dbReference type="EMBL" id="JAZGQO010000011">
    <property type="protein sequence ID" value="KAK6173517.1"/>
    <property type="molecule type" value="Genomic_DNA"/>
</dbReference>